<keyword evidence="5 8" id="KW-0812">Transmembrane</keyword>
<dbReference type="InterPro" id="IPR051789">
    <property type="entry name" value="Bact_Polyamine_Transport"/>
</dbReference>
<keyword evidence="6 8" id="KW-1133">Transmembrane helix</keyword>
<dbReference type="GO" id="GO:0005886">
    <property type="term" value="C:plasma membrane"/>
    <property type="evidence" value="ECO:0007669"/>
    <property type="project" value="UniProtKB-SubCell"/>
</dbReference>
<dbReference type="GO" id="GO:0055085">
    <property type="term" value="P:transmembrane transport"/>
    <property type="evidence" value="ECO:0007669"/>
    <property type="project" value="InterPro"/>
</dbReference>
<dbReference type="Proteomes" id="UP000182573">
    <property type="component" value="Unassembled WGS sequence"/>
</dbReference>
<feature type="transmembrane region" description="Helical" evidence="8">
    <location>
        <begin position="20"/>
        <end position="40"/>
    </location>
</feature>
<reference evidence="10 11" key="1">
    <citation type="submission" date="2016-10" db="EMBL/GenBank/DDBJ databases">
        <authorList>
            <person name="de Groot N.N."/>
        </authorList>
    </citation>
    <scope>NUCLEOTIDE SEQUENCE [LARGE SCALE GENOMIC DNA]</scope>
    <source>
        <strain evidence="10 11">DSM 3756</strain>
    </source>
</reference>
<dbReference type="CDD" id="cd06261">
    <property type="entry name" value="TM_PBP2"/>
    <property type="match status" value="1"/>
</dbReference>
<evidence type="ECO:0000256" key="5">
    <source>
        <dbReference type="ARBA" id="ARBA00022692"/>
    </source>
</evidence>
<evidence type="ECO:0000256" key="7">
    <source>
        <dbReference type="ARBA" id="ARBA00023136"/>
    </source>
</evidence>
<comment type="subcellular location">
    <subcellularLocation>
        <location evidence="1 8">Cell membrane</location>
        <topology evidence="1 8">Multi-pass membrane protein</topology>
    </subcellularLocation>
</comment>
<dbReference type="PANTHER" id="PTHR43848:SF2">
    <property type="entry name" value="PUTRESCINE TRANSPORT SYSTEM PERMEASE PROTEIN POTI"/>
    <property type="match status" value="1"/>
</dbReference>
<proteinExistence type="inferred from homology"/>
<dbReference type="PANTHER" id="PTHR43848">
    <property type="entry name" value="PUTRESCINE TRANSPORT SYSTEM PERMEASE PROTEIN POTI"/>
    <property type="match status" value="1"/>
</dbReference>
<evidence type="ECO:0000256" key="4">
    <source>
        <dbReference type="ARBA" id="ARBA00022475"/>
    </source>
</evidence>
<evidence type="ECO:0000313" key="11">
    <source>
        <dbReference type="Proteomes" id="UP000182573"/>
    </source>
</evidence>
<dbReference type="RefSeq" id="WP_004516046.1">
    <property type="nucleotide sequence ID" value="NZ_FNOF01000007.1"/>
</dbReference>
<dbReference type="InterPro" id="IPR000515">
    <property type="entry name" value="MetI-like"/>
</dbReference>
<evidence type="ECO:0000313" key="10">
    <source>
        <dbReference type="EMBL" id="SDW83527.1"/>
    </source>
</evidence>
<protein>
    <submittedName>
        <fullName evidence="10">Spermidine/putrescine transport system permease protein</fullName>
    </submittedName>
</protein>
<evidence type="ECO:0000256" key="1">
    <source>
        <dbReference type="ARBA" id="ARBA00004651"/>
    </source>
</evidence>
<keyword evidence="7 8" id="KW-0472">Membrane</keyword>
<evidence type="ECO:0000256" key="2">
    <source>
        <dbReference type="ARBA" id="ARBA00007069"/>
    </source>
</evidence>
<organism evidence="10 11">
    <name type="scientific">Haloarcula vallismortis</name>
    <name type="common">Halobacterium vallismortis</name>
    <dbReference type="NCBI Taxonomy" id="28442"/>
    <lineage>
        <taxon>Archaea</taxon>
        <taxon>Methanobacteriati</taxon>
        <taxon>Methanobacteriota</taxon>
        <taxon>Stenosarchaea group</taxon>
        <taxon>Halobacteria</taxon>
        <taxon>Halobacteriales</taxon>
        <taxon>Haloarculaceae</taxon>
        <taxon>Haloarcula</taxon>
    </lineage>
</organism>
<dbReference type="EMBL" id="FNOF01000007">
    <property type="protein sequence ID" value="SDW83527.1"/>
    <property type="molecule type" value="Genomic_DNA"/>
</dbReference>
<evidence type="ECO:0000256" key="8">
    <source>
        <dbReference type="RuleBase" id="RU363032"/>
    </source>
</evidence>
<comment type="similarity">
    <text evidence="2">Belongs to the binding-protein-dependent transport system permease family. CysTW subfamily.</text>
</comment>
<dbReference type="AlphaFoldDB" id="A0A1H2WSK0"/>
<feature type="transmembrane region" description="Helical" evidence="8">
    <location>
        <begin position="193"/>
        <end position="221"/>
    </location>
</feature>
<feature type="domain" description="ABC transmembrane type-1" evidence="9">
    <location>
        <begin position="71"/>
        <end position="261"/>
    </location>
</feature>
<dbReference type="Gene3D" id="1.10.3720.10">
    <property type="entry name" value="MetI-like"/>
    <property type="match status" value="1"/>
</dbReference>
<dbReference type="SUPFAM" id="SSF161098">
    <property type="entry name" value="MetI-like"/>
    <property type="match status" value="1"/>
</dbReference>
<dbReference type="STRING" id="28442.SAMN05443574_107148"/>
<name>A0A1H2WSK0_HALVA</name>
<evidence type="ECO:0000256" key="3">
    <source>
        <dbReference type="ARBA" id="ARBA00022448"/>
    </source>
</evidence>
<feature type="transmembrane region" description="Helical" evidence="8">
    <location>
        <begin position="109"/>
        <end position="129"/>
    </location>
</feature>
<keyword evidence="4" id="KW-1003">Cell membrane</keyword>
<sequence>MVSRVTRLAERGAGRLPGIVVALALVFLYTPVLIIAYLSLSPAGQPTIPIDGFSLRWYTAVLTDTRFIRALLTSLGIGVVTAICGTALGLAGAYVIVRSHLSQIARRSIAVIIALPLFVPTVVVAFGIGRASALVGLGYGYLPVILGHLFWVLPFTTFLIAARYAELDDRLSAAAHDLGADDRTVFRTITIPLLWPALTASVLFAFALSFNEFLITFFLAGSSVTTVPLEIFGKVRIGATAFLNAASVLVIVVSAVAAGVASTLRRPV</sequence>
<feature type="transmembrane region" description="Helical" evidence="8">
    <location>
        <begin position="67"/>
        <end position="97"/>
    </location>
</feature>
<gene>
    <name evidence="10" type="ORF">SAMN05443574_107148</name>
</gene>
<dbReference type="Pfam" id="PF00528">
    <property type="entry name" value="BPD_transp_1"/>
    <property type="match status" value="1"/>
</dbReference>
<accession>A0A1H2WSK0</accession>
<dbReference type="InterPro" id="IPR035906">
    <property type="entry name" value="MetI-like_sf"/>
</dbReference>
<dbReference type="PROSITE" id="PS50928">
    <property type="entry name" value="ABC_TM1"/>
    <property type="match status" value="1"/>
</dbReference>
<feature type="transmembrane region" description="Helical" evidence="8">
    <location>
        <begin position="141"/>
        <end position="162"/>
    </location>
</feature>
<evidence type="ECO:0000256" key="6">
    <source>
        <dbReference type="ARBA" id="ARBA00022989"/>
    </source>
</evidence>
<feature type="transmembrane region" description="Helical" evidence="8">
    <location>
        <begin position="241"/>
        <end position="264"/>
    </location>
</feature>
<evidence type="ECO:0000259" key="9">
    <source>
        <dbReference type="PROSITE" id="PS50928"/>
    </source>
</evidence>
<keyword evidence="3 8" id="KW-0813">Transport</keyword>